<organism evidence="2 3">
    <name type="scientific">Piloderma croceum (strain F 1598)</name>
    <dbReference type="NCBI Taxonomy" id="765440"/>
    <lineage>
        <taxon>Eukaryota</taxon>
        <taxon>Fungi</taxon>
        <taxon>Dikarya</taxon>
        <taxon>Basidiomycota</taxon>
        <taxon>Agaricomycotina</taxon>
        <taxon>Agaricomycetes</taxon>
        <taxon>Agaricomycetidae</taxon>
        <taxon>Atheliales</taxon>
        <taxon>Atheliaceae</taxon>
        <taxon>Piloderma</taxon>
    </lineage>
</organism>
<dbReference type="InterPro" id="IPR009072">
    <property type="entry name" value="Histone-fold"/>
</dbReference>
<sequence>MAGLAEAQGPAYISSRSADVILSDIRPIKLNIEALRSINVFLDEILYSVLNAARSLTTHQLKSGLLKVLPTALGKEALLEAEMELRAYWERTAGSGTSVAADDQGKEVNLQWSFELLRLKCQAYSTLSDSDEDVHAEARLTERMSKIASSASPPKATLVAPAALYLTAILESVCEHVLSNVGRVATRDSSRTTATVQDLFVALCEDDSIYGLFKSMKVYEKIEGLSQVPKPRRSKSISRLSDNAVHSASRTSSSQQRADSHPPSALMHTASLPSRTRLSSESSGSLAAVVMQANPNGLTSRSSFDKARAMKMFSNNRSSADQGSNGSLNESQRSHRKSESVLSEGMKQAVAAYNVGDLSPTDDREFDDMMRSGGTMKVSLTPDRLKSMEVYNKEKGQRATRKGLQKTDSRSSLKSNKAIPPTPELPRNTWHSPGSITDNEENSGSKSPAQRTRLSSLSNSSPPVTAAATRLRSISASMPPGEKLSHSTRKLSKSPAVSSTPPTTYQSRDRNMPVQQPKTAIDSPVRTRNIAKNRESMDLDDVMGTSEDETPPDGVVVKTPIARRTQYPVSAGARELIEFLAEGPPDMPDEPVGLGKGSTSLDAPKKGGRLQRMISKLTLKDTEQKSNGNGVDSYSRRTQSTTGSSGFQTPLGSPLYNKPVPPRPPPIHTSPPSTPSQSSTSLVEPAQPNPRARRISTSPRKGVPSSWDLGSVTPDSPKTPVTVIKSTQDLPTGRVIPPPPPKPPSANGQAKEEAIPRSSTSRVSKSSQPGASGSDTTILLSPPERQSSKKSTDATQKSLEPDQATAMTALSEHTNDLRRLLAHATHVEECRLIVDMFLAKSGLHPEPSDHSNPSTPPDDSGSLPPGIDANLERSLVELFLGGMGEESEGEGDEQPLPSPADSIVSKDDLVTLPMSPPDTPNTRQRKGSKTSKAAEPVVVKDTQAAILVAAT</sequence>
<accession>A0A0C3AM74</accession>
<dbReference type="EMBL" id="KN833052">
    <property type="protein sequence ID" value="KIM75008.1"/>
    <property type="molecule type" value="Genomic_DNA"/>
</dbReference>
<feature type="compositionally biased region" description="Pro residues" evidence="1">
    <location>
        <begin position="659"/>
        <end position="674"/>
    </location>
</feature>
<proteinExistence type="predicted"/>
<dbReference type="Proteomes" id="UP000054166">
    <property type="component" value="Unassembled WGS sequence"/>
</dbReference>
<evidence type="ECO:0000313" key="3">
    <source>
        <dbReference type="Proteomes" id="UP000054166"/>
    </source>
</evidence>
<dbReference type="HOGENOM" id="CLU_010592_0_0_1"/>
<dbReference type="STRING" id="765440.A0A0C3AM74"/>
<dbReference type="OrthoDB" id="5382203at2759"/>
<feature type="region of interest" description="Disordered" evidence="1">
    <location>
        <begin position="224"/>
        <end position="280"/>
    </location>
</feature>
<reference evidence="3" key="2">
    <citation type="submission" date="2015-01" db="EMBL/GenBank/DDBJ databases">
        <title>Evolutionary Origins and Diversification of the Mycorrhizal Mutualists.</title>
        <authorList>
            <consortium name="DOE Joint Genome Institute"/>
            <consortium name="Mycorrhizal Genomics Consortium"/>
            <person name="Kohler A."/>
            <person name="Kuo A."/>
            <person name="Nagy L.G."/>
            <person name="Floudas D."/>
            <person name="Copeland A."/>
            <person name="Barry K.W."/>
            <person name="Cichocki N."/>
            <person name="Veneault-Fourrey C."/>
            <person name="LaButti K."/>
            <person name="Lindquist E.A."/>
            <person name="Lipzen A."/>
            <person name="Lundell T."/>
            <person name="Morin E."/>
            <person name="Murat C."/>
            <person name="Riley R."/>
            <person name="Ohm R."/>
            <person name="Sun H."/>
            <person name="Tunlid A."/>
            <person name="Henrissat B."/>
            <person name="Grigoriev I.V."/>
            <person name="Hibbett D.S."/>
            <person name="Martin F."/>
        </authorList>
    </citation>
    <scope>NUCLEOTIDE SEQUENCE [LARGE SCALE GENOMIC DNA]</scope>
    <source>
        <strain evidence="3">F 1598</strain>
    </source>
</reference>
<feature type="compositionally biased region" description="Polar residues" evidence="1">
    <location>
        <begin position="429"/>
        <end position="463"/>
    </location>
</feature>
<dbReference type="InParanoid" id="A0A0C3AM74"/>
<dbReference type="AlphaFoldDB" id="A0A0C3AM74"/>
<feature type="compositionally biased region" description="Low complexity" evidence="1">
    <location>
        <begin position="271"/>
        <end position="280"/>
    </location>
</feature>
<feature type="compositionally biased region" description="Low complexity" evidence="1">
    <location>
        <begin position="247"/>
        <end position="257"/>
    </location>
</feature>
<feature type="compositionally biased region" description="Polar residues" evidence="1">
    <location>
        <begin position="315"/>
        <end position="331"/>
    </location>
</feature>
<name>A0A0C3AM74_PILCF</name>
<dbReference type="SUPFAM" id="SSF47113">
    <property type="entry name" value="Histone-fold"/>
    <property type="match status" value="1"/>
</dbReference>
<feature type="compositionally biased region" description="Polar residues" evidence="1">
    <location>
        <begin position="495"/>
        <end position="506"/>
    </location>
</feature>
<reference evidence="2 3" key="1">
    <citation type="submission" date="2014-04" db="EMBL/GenBank/DDBJ databases">
        <authorList>
            <consortium name="DOE Joint Genome Institute"/>
            <person name="Kuo A."/>
            <person name="Tarkka M."/>
            <person name="Buscot F."/>
            <person name="Kohler A."/>
            <person name="Nagy L.G."/>
            <person name="Floudas D."/>
            <person name="Copeland A."/>
            <person name="Barry K.W."/>
            <person name="Cichocki N."/>
            <person name="Veneault-Fourrey C."/>
            <person name="LaButti K."/>
            <person name="Lindquist E.A."/>
            <person name="Lipzen A."/>
            <person name="Lundell T."/>
            <person name="Morin E."/>
            <person name="Murat C."/>
            <person name="Sun H."/>
            <person name="Tunlid A."/>
            <person name="Henrissat B."/>
            <person name="Grigoriev I.V."/>
            <person name="Hibbett D.S."/>
            <person name="Martin F."/>
            <person name="Nordberg H.P."/>
            <person name="Cantor M.N."/>
            <person name="Hua S.X."/>
        </authorList>
    </citation>
    <scope>NUCLEOTIDE SEQUENCE [LARGE SCALE GENOMIC DNA]</scope>
    <source>
        <strain evidence="2 3">F 1598</strain>
    </source>
</reference>
<keyword evidence="3" id="KW-1185">Reference proteome</keyword>
<protein>
    <submittedName>
        <fullName evidence="2">Uncharacterized protein</fullName>
    </submittedName>
</protein>
<feature type="region of interest" description="Disordered" evidence="1">
    <location>
        <begin position="581"/>
        <end position="811"/>
    </location>
</feature>
<feature type="region of interest" description="Disordered" evidence="1">
    <location>
        <begin position="373"/>
        <end position="559"/>
    </location>
</feature>
<evidence type="ECO:0000313" key="2">
    <source>
        <dbReference type="EMBL" id="KIM75008.1"/>
    </source>
</evidence>
<feature type="compositionally biased region" description="Basic and acidic residues" evidence="1">
    <location>
        <begin position="383"/>
        <end position="397"/>
    </location>
</feature>
<evidence type="ECO:0000256" key="1">
    <source>
        <dbReference type="SAM" id="MobiDB-lite"/>
    </source>
</evidence>
<feature type="region of interest" description="Disordered" evidence="1">
    <location>
        <begin position="842"/>
        <end position="936"/>
    </location>
</feature>
<dbReference type="GO" id="GO:0046982">
    <property type="term" value="F:protein heterodimerization activity"/>
    <property type="evidence" value="ECO:0007669"/>
    <property type="project" value="InterPro"/>
</dbReference>
<feature type="region of interest" description="Disordered" evidence="1">
    <location>
        <begin position="315"/>
        <end position="344"/>
    </location>
</feature>
<gene>
    <name evidence="2" type="ORF">PILCRDRAFT_827711</name>
</gene>
<feature type="compositionally biased region" description="Low complexity" evidence="1">
    <location>
        <begin position="636"/>
        <end position="649"/>
    </location>
</feature>
<feature type="compositionally biased region" description="Acidic residues" evidence="1">
    <location>
        <begin position="538"/>
        <end position="551"/>
    </location>
</feature>
<feature type="compositionally biased region" description="Polar residues" evidence="1">
    <location>
        <begin position="237"/>
        <end position="246"/>
    </location>
</feature>
<dbReference type="Gene3D" id="1.10.20.10">
    <property type="entry name" value="Histone, subunit A"/>
    <property type="match status" value="1"/>
</dbReference>
<feature type="compositionally biased region" description="Polar residues" evidence="1">
    <location>
        <begin position="768"/>
        <end position="779"/>
    </location>
</feature>
<feature type="compositionally biased region" description="Low complexity" evidence="1">
    <location>
        <begin position="758"/>
        <end position="767"/>
    </location>
</feature>